<dbReference type="EMBL" id="VDMD01000042">
    <property type="protein sequence ID" value="TRM57772.1"/>
    <property type="molecule type" value="Genomic_DNA"/>
</dbReference>
<organism evidence="2 3">
    <name type="scientific">Schizophyllum amplum</name>
    <dbReference type="NCBI Taxonomy" id="97359"/>
    <lineage>
        <taxon>Eukaryota</taxon>
        <taxon>Fungi</taxon>
        <taxon>Dikarya</taxon>
        <taxon>Basidiomycota</taxon>
        <taxon>Agaricomycotina</taxon>
        <taxon>Agaricomycetes</taxon>
        <taxon>Agaricomycetidae</taxon>
        <taxon>Agaricales</taxon>
        <taxon>Schizophyllaceae</taxon>
        <taxon>Schizophyllum</taxon>
    </lineage>
</organism>
<evidence type="ECO:0000256" key="1">
    <source>
        <dbReference type="SAM" id="MobiDB-lite"/>
    </source>
</evidence>
<sequence>MSVACTTCSGARTTRSCQGVRSTDNREGSQALLDGALNGASAPSCSKARAPTECPRLDGSVRQLPRRTNLLGGALENRLRGGPLVDRRALGEALLEAVRAGVDGAAGGVGEHASGVGAAHVRSVRAASDNGGRGGDAGRVVDDVAAAHQAAGLHDGHGDRGREERREDGEEREEREAHCGVICGWVGRSREGRVRWL</sequence>
<gene>
    <name evidence="2" type="ORF">BD626DRAFT_513450</name>
</gene>
<evidence type="ECO:0000313" key="2">
    <source>
        <dbReference type="EMBL" id="TRM57772.1"/>
    </source>
</evidence>
<keyword evidence="3" id="KW-1185">Reference proteome</keyword>
<proteinExistence type="predicted"/>
<feature type="region of interest" description="Disordered" evidence="1">
    <location>
        <begin position="150"/>
        <end position="175"/>
    </location>
</feature>
<reference evidence="2 3" key="1">
    <citation type="journal article" date="2019" name="New Phytol.">
        <title>Comparative genomics reveals unique wood-decay strategies and fruiting body development in the Schizophyllaceae.</title>
        <authorList>
            <person name="Almasi E."/>
            <person name="Sahu N."/>
            <person name="Krizsan K."/>
            <person name="Balint B."/>
            <person name="Kovacs G.M."/>
            <person name="Kiss B."/>
            <person name="Cseklye J."/>
            <person name="Drula E."/>
            <person name="Henrissat B."/>
            <person name="Nagy I."/>
            <person name="Chovatia M."/>
            <person name="Adam C."/>
            <person name="LaButti K."/>
            <person name="Lipzen A."/>
            <person name="Riley R."/>
            <person name="Grigoriev I.V."/>
            <person name="Nagy L.G."/>
        </authorList>
    </citation>
    <scope>NUCLEOTIDE SEQUENCE [LARGE SCALE GENOMIC DNA]</scope>
    <source>
        <strain evidence="2 3">NL-1724</strain>
    </source>
</reference>
<name>A0A550BYY4_9AGAR</name>
<dbReference type="Proteomes" id="UP000320762">
    <property type="component" value="Unassembled WGS sequence"/>
</dbReference>
<dbReference type="AlphaFoldDB" id="A0A550BYY4"/>
<evidence type="ECO:0000313" key="3">
    <source>
        <dbReference type="Proteomes" id="UP000320762"/>
    </source>
</evidence>
<protein>
    <submittedName>
        <fullName evidence="2">Uncharacterized protein</fullName>
    </submittedName>
</protein>
<comment type="caution">
    <text evidence="2">The sequence shown here is derived from an EMBL/GenBank/DDBJ whole genome shotgun (WGS) entry which is preliminary data.</text>
</comment>
<feature type="compositionally biased region" description="Basic and acidic residues" evidence="1">
    <location>
        <begin position="154"/>
        <end position="175"/>
    </location>
</feature>
<accession>A0A550BYY4</accession>